<keyword evidence="3" id="KW-1185">Reference proteome</keyword>
<dbReference type="Proteomes" id="UP001156613">
    <property type="component" value="Unassembled WGS sequence"/>
</dbReference>
<evidence type="ECO:0000256" key="1">
    <source>
        <dbReference type="SAM" id="MobiDB-lite"/>
    </source>
</evidence>
<feature type="compositionally biased region" description="Basic and acidic residues" evidence="1">
    <location>
        <begin position="1"/>
        <end position="16"/>
    </location>
</feature>
<protein>
    <recommendedName>
        <fullName evidence="4">Transposase</fullName>
    </recommendedName>
</protein>
<evidence type="ECO:0000313" key="3">
    <source>
        <dbReference type="Proteomes" id="UP001156613"/>
    </source>
</evidence>
<reference evidence="3" key="1">
    <citation type="journal article" date="2019" name="Int. J. Syst. Evol. Microbiol.">
        <title>The Global Catalogue of Microorganisms (GCM) 10K type strain sequencing project: providing services to taxonomists for standard genome sequencing and annotation.</title>
        <authorList>
            <consortium name="The Broad Institute Genomics Platform"/>
            <consortium name="The Broad Institute Genome Sequencing Center for Infectious Disease"/>
            <person name="Wu L."/>
            <person name="Ma J."/>
        </authorList>
    </citation>
    <scope>NUCLEOTIDE SEQUENCE [LARGE SCALE GENOMIC DNA]</scope>
    <source>
        <strain evidence="3">NBRC 3271</strain>
    </source>
</reference>
<organism evidence="2 3">
    <name type="scientific">Gluconobacter japonicus</name>
    <dbReference type="NCBI Taxonomy" id="376620"/>
    <lineage>
        <taxon>Bacteria</taxon>
        <taxon>Pseudomonadati</taxon>
        <taxon>Pseudomonadota</taxon>
        <taxon>Alphaproteobacteria</taxon>
        <taxon>Acetobacterales</taxon>
        <taxon>Acetobacteraceae</taxon>
        <taxon>Gluconobacter</taxon>
    </lineage>
</organism>
<evidence type="ECO:0000313" key="2">
    <source>
        <dbReference type="EMBL" id="GLQ59717.1"/>
    </source>
</evidence>
<dbReference type="EMBL" id="BSNT01000053">
    <property type="protein sequence ID" value="GLQ59717.1"/>
    <property type="molecule type" value="Genomic_DNA"/>
</dbReference>
<sequence>MHDQHTQKDQHSRPHASECGQPWQTKLLEICQKSLHWPFRPVKAKPPKTLPGNSTLPTNMRVTFNAAITEEHCDGERLTPT</sequence>
<evidence type="ECO:0008006" key="4">
    <source>
        <dbReference type="Google" id="ProtNLM"/>
    </source>
</evidence>
<proteinExistence type="predicted"/>
<accession>A0ABQ5WHP6</accession>
<comment type="caution">
    <text evidence="2">The sequence shown here is derived from an EMBL/GenBank/DDBJ whole genome shotgun (WGS) entry which is preliminary data.</text>
</comment>
<name>A0ABQ5WHP6_GLUJA</name>
<gene>
    <name evidence="2" type="ORF">GCM10010937_15200</name>
</gene>
<feature type="region of interest" description="Disordered" evidence="1">
    <location>
        <begin position="1"/>
        <end position="21"/>
    </location>
</feature>